<dbReference type="RefSeq" id="WP_061178937.1">
    <property type="nucleotide sequence ID" value="NZ_FCOE02000035.1"/>
</dbReference>
<reference evidence="1" key="1">
    <citation type="submission" date="2016-01" db="EMBL/GenBank/DDBJ databases">
        <authorList>
            <person name="Peeters C."/>
        </authorList>
    </citation>
    <scope>NUCLEOTIDE SEQUENCE [LARGE SCALE GENOMIC DNA]</scope>
    <source>
        <strain evidence="1">LMG 29323</strain>
    </source>
</reference>
<organism evidence="1 2">
    <name type="scientific">Caballeronia pedi</name>
    <dbReference type="NCBI Taxonomy" id="1777141"/>
    <lineage>
        <taxon>Bacteria</taxon>
        <taxon>Pseudomonadati</taxon>
        <taxon>Pseudomonadota</taxon>
        <taxon>Betaproteobacteria</taxon>
        <taxon>Burkholderiales</taxon>
        <taxon>Burkholderiaceae</taxon>
        <taxon>Caballeronia</taxon>
    </lineage>
</organism>
<evidence type="ECO:0000313" key="1">
    <source>
        <dbReference type="EMBL" id="SAK92165.1"/>
    </source>
</evidence>
<accession>A0A158DBY3</accession>
<gene>
    <name evidence="1" type="ORF">AWB80_06649</name>
</gene>
<protein>
    <submittedName>
        <fullName evidence="1">Uncharacterized protein</fullName>
    </submittedName>
</protein>
<dbReference type="EMBL" id="FCOE02000035">
    <property type="protein sequence ID" value="SAK92165.1"/>
    <property type="molecule type" value="Genomic_DNA"/>
</dbReference>
<dbReference type="AlphaFoldDB" id="A0A158DBY3"/>
<keyword evidence="2" id="KW-1185">Reference proteome</keyword>
<dbReference type="STRING" id="1777141.AWB80_06649"/>
<evidence type="ECO:0000313" key="2">
    <source>
        <dbReference type="Proteomes" id="UP000054911"/>
    </source>
</evidence>
<sequence>MRFHEETAAASHASSTRLHLAHSAPWALTARGAAMRILFATLQQTVDAIRRHEDQMRHPPGASADQIRLALGELRAVVDARMAAYHEITSGDRARETAAVGEELAQRGYVQCEEKLYDAADDLIVKIDMALAESDRNAQRFHVKAIQTAMPEMTRRAIHLMMRVRNFGPESA</sequence>
<dbReference type="Proteomes" id="UP000054911">
    <property type="component" value="Unassembled WGS sequence"/>
</dbReference>
<proteinExistence type="predicted"/>
<name>A0A158DBY3_9BURK</name>
<comment type="caution">
    <text evidence="1">The sequence shown here is derived from an EMBL/GenBank/DDBJ whole genome shotgun (WGS) entry which is preliminary data.</text>
</comment>